<evidence type="ECO:0000313" key="8">
    <source>
        <dbReference type="EMBL" id="CAJ0963097.1"/>
    </source>
</evidence>
<dbReference type="EMBL" id="CAUEEQ010056800">
    <property type="protein sequence ID" value="CAJ0963097.1"/>
    <property type="molecule type" value="Genomic_DNA"/>
</dbReference>
<dbReference type="Pfam" id="PF00067">
    <property type="entry name" value="p450"/>
    <property type="match status" value="1"/>
</dbReference>
<evidence type="ECO:0000256" key="4">
    <source>
        <dbReference type="ARBA" id="ARBA00022617"/>
    </source>
</evidence>
<evidence type="ECO:0000256" key="2">
    <source>
        <dbReference type="ARBA" id="ARBA00010617"/>
    </source>
</evidence>
<dbReference type="Proteomes" id="UP001176940">
    <property type="component" value="Unassembled WGS sequence"/>
</dbReference>
<dbReference type="PANTHER" id="PTHR24306">
    <property type="match status" value="1"/>
</dbReference>
<sequence>MLLKTPVLDSVVEETLRLTAAPVLIRAVKENMNLKMSSGKEYAIRKGDRVALFPYTAVQMDPEVHPEPEKFKYNRFLNEDGTKKSEFFKNGKRLKYFTMPWGAGTTICPGRFFAVNELKQFVFLMLSYFEFELVNPKEEIPDIDPNRWGFGTMQPTHDVPFKYRLRY</sequence>
<keyword evidence="7" id="KW-0503">Monooxygenase</keyword>
<accession>A0ABN9MAA0</accession>
<protein>
    <recommendedName>
        <fullName evidence="10">Cytochrome P450</fullName>
    </recommendedName>
</protein>
<evidence type="ECO:0000313" key="9">
    <source>
        <dbReference type="Proteomes" id="UP001176940"/>
    </source>
</evidence>
<dbReference type="Gene3D" id="1.10.630.10">
    <property type="entry name" value="Cytochrome P450"/>
    <property type="match status" value="1"/>
</dbReference>
<keyword evidence="3" id="KW-0443">Lipid metabolism</keyword>
<keyword evidence="3" id="KW-0444">Lipid biosynthesis</keyword>
<keyword evidence="7" id="KW-0560">Oxidoreductase</keyword>
<gene>
    <name evidence="8" type="ORF">RIMI_LOCUS18530435</name>
</gene>
<comment type="similarity">
    <text evidence="2 7">Belongs to the cytochrome P450 family.</text>
</comment>
<evidence type="ECO:0000256" key="3">
    <source>
        <dbReference type="ARBA" id="ARBA00022516"/>
    </source>
</evidence>
<keyword evidence="5 7" id="KW-0479">Metal-binding</keyword>
<dbReference type="PROSITE" id="PS00086">
    <property type="entry name" value="CYTOCHROME_P450"/>
    <property type="match status" value="1"/>
</dbReference>
<dbReference type="PANTHER" id="PTHR24306:SF0">
    <property type="entry name" value="7-ALPHA-HYDROXYCHOLEST-4-EN-3-ONE 12-ALPHA-HYDROXYLASE"/>
    <property type="match status" value="1"/>
</dbReference>
<evidence type="ECO:0000256" key="7">
    <source>
        <dbReference type="RuleBase" id="RU000461"/>
    </source>
</evidence>
<dbReference type="InterPro" id="IPR036396">
    <property type="entry name" value="Cyt_P450_sf"/>
</dbReference>
<keyword evidence="6 7" id="KW-0408">Iron</keyword>
<dbReference type="InterPro" id="IPR017972">
    <property type="entry name" value="Cyt_P450_CS"/>
</dbReference>
<organism evidence="8 9">
    <name type="scientific">Ranitomeya imitator</name>
    <name type="common">mimic poison frog</name>
    <dbReference type="NCBI Taxonomy" id="111125"/>
    <lineage>
        <taxon>Eukaryota</taxon>
        <taxon>Metazoa</taxon>
        <taxon>Chordata</taxon>
        <taxon>Craniata</taxon>
        <taxon>Vertebrata</taxon>
        <taxon>Euteleostomi</taxon>
        <taxon>Amphibia</taxon>
        <taxon>Batrachia</taxon>
        <taxon>Anura</taxon>
        <taxon>Neobatrachia</taxon>
        <taxon>Hyloidea</taxon>
        <taxon>Dendrobatidae</taxon>
        <taxon>Dendrobatinae</taxon>
        <taxon>Ranitomeya</taxon>
    </lineage>
</organism>
<reference evidence="8" key="1">
    <citation type="submission" date="2023-07" db="EMBL/GenBank/DDBJ databases">
        <authorList>
            <person name="Stuckert A."/>
        </authorList>
    </citation>
    <scope>NUCLEOTIDE SEQUENCE</scope>
</reference>
<dbReference type="InterPro" id="IPR001128">
    <property type="entry name" value="Cyt_P450"/>
</dbReference>
<dbReference type="SUPFAM" id="SSF48264">
    <property type="entry name" value="Cytochrome P450"/>
    <property type="match status" value="1"/>
</dbReference>
<proteinExistence type="inferred from homology"/>
<evidence type="ECO:0000256" key="6">
    <source>
        <dbReference type="ARBA" id="ARBA00023004"/>
    </source>
</evidence>
<keyword evidence="4 7" id="KW-0349">Heme</keyword>
<comment type="caution">
    <text evidence="8">The sequence shown here is derived from an EMBL/GenBank/DDBJ whole genome shotgun (WGS) entry which is preliminary data.</text>
</comment>
<comment type="subcellular location">
    <subcellularLocation>
        <location evidence="1">Endoplasmic reticulum membrane</location>
        <topology evidence="1">Single-pass membrane protein</topology>
    </subcellularLocation>
</comment>
<evidence type="ECO:0000256" key="1">
    <source>
        <dbReference type="ARBA" id="ARBA00004389"/>
    </source>
</evidence>
<keyword evidence="9" id="KW-1185">Reference proteome</keyword>
<evidence type="ECO:0000256" key="5">
    <source>
        <dbReference type="ARBA" id="ARBA00022723"/>
    </source>
</evidence>
<dbReference type="InterPro" id="IPR002403">
    <property type="entry name" value="Cyt_P450_E_grp-IV"/>
</dbReference>
<evidence type="ECO:0008006" key="10">
    <source>
        <dbReference type="Google" id="ProtNLM"/>
    </source>
</evidence>
<name>A0ABN9MAA0_9NEOB</name>
<dbReference type="PRINTS" id="PR00465">
    <property type="entry name" value="EP450IV"/>
</dbReference>